<dbReference type="SUPFAM" id="SSF48452">
    <property type="entry name" value="TPR-like"/>
    <property type="match status" value="1"/>
</dbReference>
<keyword evidence="1" id="KW-0802">TPR repeat</keyword>
<dbReference type="PROSITE" id="PS50005">
    <property type="entry name" value="TPR"/>
    <property type="match status" value="1"/>
</dbReference>
<reference evidence="2 4" key="1">
    <citation type="submission" date="2012-11" db="EMBL/GenBank/DDBJ databases">
        <title>Whole genome sequence of Acetobacter cibinongensis 4H-1.</title>
        <authorList>
            <person name="Azuma Y."/>
            <person name="Higashiura N."/>
            <person name="Hirakawa H."/>
            <person name="Matsushita K."/>
        </authorList>
    </citation>
    <scope>NUCLEOTIDE SEQUENCE [LARGE SCALE GENOMIC DNA]</scope>
    <source>
        <strain evidence="2 4">4H-1</strain>
    </source>
</reference>
<proteinExistence type="predicted"/>
<dbReference type="EMBL" id="BAMV01000005">
    <property type="protein sequence ID" value="GAN59422.1"/>
    <property type="molecule type" value="Genomic_DNA"/>
</dbReference>
<keyword evidence="5" id="KW-1185">Reference proteome</keyword>
<dbReference type="AlphaFoldDB" id="A0A0D6N098"/>
<evidence type="ECO:0000313" key="2">
    <source>
        <dbReference type="EMBL" id="GAN59422.1"/>
    </source>
</evidence>
<evidence type="ECO:0000256" key="1">
    <source>
        <dbReference type="PROSITE-ProRule" id="PRU00339"/>
    </source>
</evidence>
<dbReference type="Gene3D" id="1.25.40.10">
    <property type="entry name" value="Tetratricopeptide repeat domain"/>
    <property type="match status" value="1"/>
</dbReference>
<evidence type="ECO:0000313" key="5">
    <source>
        <dbReference type="Proteomes" id="UP000321891"/>
    </source>
</evidence>
<dbReference type="STRING" id="1231339.Abci_005_016"/>
<comment type="caution">
    <text evidence="2">The sequence shown here is derived from an EMBL/GenBank/DDBJ whole genome shotgun (WGS) entry which is preliminary data.</text>
</comment>
<gene>
    <name evidence="2" type="ORF">Abci_005_016</name>
    <name evidence="3" type="ORF">ACI01nite_20090</name>
</gene>
<dbReference type="InterPro" id="IPR019734">
    <property type="entry name" value="TPR_rpt"/>
</dbReference>
<dbReference type="EMBL" id="BJVU01000009">
    <property type="protein sequence ID" value="GEL59407.1"/>
    <property type="molecule type" value="Genomic_DNA"/>
</dbReference>
<feature type="repeat" description="TPR" evidence="1">
    <location>
        <begin position="569"/>
        <end position="602"/>
    </location>
</feature>
<accession>A0A0D6N098</accession>
<name>A0A0D6N098_9PROT</name>
<evidence type="ECO:0000313" key="4">
    <source>
        <dbReference type="Proteomes" id="UP000032671"/>
    </source>
</evidence>
<sequence>MQLTNTAPRAQGVDSLHTVPVVPVQTEGLQPLGESTDRASLFLPFDAQTGLAAFWSGSSFVVVADHAVPAMARVSGGTGLFAGLHVSVMDHATLVVLSLPAHPQLALTQHSGGWELVASSGGSKKPLMPEQGRGYVRFLVAQPGQVVAMPDPASGARLFVATSRQATGGIAQPLQGIGYSVKPSLEGAVIVADSEQIFVRATPRGPVLQALSLNPVPIGQPLYPQADTPARGKDWQWLELDHASSAVLSPLPHPLPDDPARRLALAHAAFLAGNAKQAEQLLAPSASHPSSGAEEQGEQFFRAVVALLAGPIGSASTLADVTWYAWPELHVWQGLYALKTGQDSQITSILLAQGARQLAQYPAGVRDLVFPQLATYLARYGTEAQRNALPELPDGSAYDLPRALLLARSGKIETARIALENLTASSNPVTASYAQVALVRLLREADQIAPDMAVDVYSKLLRPSGPEQALSGGPRQQAQLGLALAYSENGQSRAALAGLDSLQPGEELPSDSLADAYSQVLYRLVFGTLRGASEARGTAAHSAEGLSGEDVAQLVGQALPKVRDGAAKAKLLTGYGRLLLSLGKAAEAQRRLDQAVQMQPDPLARSEIQDFLAQAALQQGHLADAQAATDQILLTALQPDLAARKAYNAARIAQARGETAKALALLAHDETDAGLDLRGKLYESDRQWAQAVQVVGRLASRSLPTEGPLTDSQKILVLRLATDAAAARDQATLHTLKDWLAGRSLGRERDALLKILLQTPGKSKASP</sequence>
<dbReference type="Proteomes" id="UP000032671">
    <property type="component" value="Unassembled WGS sequence"/>
</dbReference>
<accession>A0A6N3SRR4</accession>
<evidence type="ECO:0008006" key="6">
    <source>
        <dbReference type="Google" id="ProtNLM"/>
    </source>
</evidence>
<protein>
    <recommendedName>
        <fullName evidence="6">Tetratricopeptide repeat family protein</fullName>
    </recommendedName>
</protein>
<organism evidence="2 4">
    <name type="scientific">Acetobacter cibinongensis</name>
    <dbReference type="NCBI Taxonomy" id="146475"/>
    <lineage>
        <taxon>Bacteria</taxon>
        <taxon>Pseudomonadati</taxon>
        <taxon>Pseudomonadota</taxon>
        <taxon>Alphaproteobacteria</taxon>
        <taxon>Acetobacterales</taxon>
        <taxon>Acetobacteraceae</taxon>
        <taxon>Acetobacter</taxon>
    </lineage>
</organism>
<evidence type="ECO:0000313" key="3">
    <source>
        <dbReference type="EMBL" id="GEL59407.1"/>
    </source>
</evidence>
<dbReference type="InterPro" id="IPR011990">
    <property type="entry name" value="TPR-like_helical_dom_sf"/>
</dbReference>
<dbReference type="Proteomes" id="UP000321891">
    <property type="component" value="Unassembled WGS sequence"/>
</dbReference>
<dbReference type="RefSeq" id="WP_146806913.1">
    <property type="nucleotide sequence ID" value="NZ_BAMV01000005.1"/>
</dbReference>
<reference evidence="3 5" key="2">
    <citation type="submission" date="2019-07" db="EMBL/GenBank/DDBJ databases">
        <title>Whole genome shotgun sequence of Acetobacter cibinongensis NBRC 16605.</title>
        <authorList>
            <person name="Hosoyama A."/>
            <person name="Uohara A."/>
            <person name="Ohji S."/>
            <person name="Ichikawa N."/>
        </authorList>
    </citation>
    <scope>NUCLEOTIDE SEQUENCE [LARGE SCALE GENOMIC DNA]</scope>
    <source>
        <strain evidence="3 5">NBRC 16605</strain>
    </source>
</reference>